<accession>A0A0M7BF62</accession>
<dbReference type="PANTHER" id="PTHR35089">
    <property type="entry name" value="CHAPERONE PROTEIN SKP"/>
    <property type="match status" value="1"/>
</dbReference>
<dbReference type="Gene3D" id="3.30.910.20">
    <property type="entry name" value="Skp domain"/>
    <property type="match status" value="1"/>
</dbReference>
<dbReference type="GO" id="GO:0005829">
    <property type="term" value="C:cytosol"/>
    <property type="evidence" value="ECO:0007669"/>
    <property type="project" value="TreeGrafter"/>
</dbReference>
<dbReference type="Proteomes" id="UP000049455">
    <property type="component" value="Unassembled WGS sequence"/>
</dbReference>
<dbReference type="EMBL" id="CYPR01000251">
    <property type="protein sequence ID" value="CUH41031.1"/>
    <property type="molecule type" value="Genomic_DNA"/>
</dbReference>
<evidence type="ECO:0000256" key="1">
    <source>
        <dbReference type="ARBA" id="ARBA00009091"/>
    </source>
</evidence>
<dbReference type="STRING" id="313367.JSE7799_03773"/>
<feature type="chain" id="PRO_5005810111" evidence="5">
    <location>
        <begin position="25"/>
        <end position="214"/>
    </location>
</feature>
<name>A0A0M7BF62_9RHOB</name>
<feature type="coiled-coil region" evidence="3">
    <location>
        <begin position="57"/>
        <end position="91"/>
    </location>
</feature>
<evidence type="ECO:0000256" key="3">
    <source>
        <dbReference type="SAM" id="Coils"/>
    </source>
</evidence>
<dbReference type="RefSeq" id="WP_055664993.1">
    <property type="nucleotide sequence ID" value="NZ_CYPR01000251.1"/>
</dbReference>
<keyword evidence="2 5" id="KW-0732">Signal</keyword>
<dbReference type="InterPro" id="IPR024930">
    <property type="entry name" value="Skp_dom_sf"/>
</dbReference>
<evidence type="ECO:0000256" key="4">
    <source>
        <dbReference type="SAM" id="MobiDB-lite"/>
    </source>
</evidence>
<evidence type="ECO:0000256" key="5">
    <source>
        <dbReference type="SAM" id="SignalP"/>
    </source>
</evidence>
<sequence length="214" mass="22960">MRNRSSLAAAALAALMLSAPLGSAQPAGPLRGVPQSAVIVLDRDELFARSLFGQRVAADIEAALSALAAENARIQTELEAEERALTQEREEMDPADFRDLATDFDQRVTEIRRTQDAKERAIAQQGERAQQVFLERANPVLIALAQETGALVILDRRMVIASADQVDITEVARGRIDDAIGAGDPLDGNRPEPRPHAAPGESEPAAIPPDMPAD</sequence>
<feature type="region of interest" description="Disordered" evidence="4">
    <location>
        <begin position="178"/>
        <end position="214"/>
    </location>
</feature>
<reference evidence="6 7" key="1">
    <citation type="submission" date="2015-09" db="EMBL/GenBank/DDBJ databases">
        <authorList>
            <person name="Jackson K.R."/>
            <person name="Lunt B.L."/>
            <person name="Fisher J.N.B."/>
            <person name="Gardner A.V."/>
            <person name="Bailey M.E."/>
            <person name="Deus L.M."/>
            <person name="Earl A.S."/>
            <person name="Gibby P.D."/>
            <person name="Hartmann K.A."/>
            <person name="Liu J.E."/>
            <person name="Manci A.M."/>
            <person name="Nielsen D.A."/>
            <person name="Solomon M.B."/>
            <person name="Breakwell D.P."/>
            <person name="Burnett S.H."/>
            <person name="Grose J.H."/>
        </authorList>
    </citation>
    <scope>NUCLEOTIDE SEQUENCE [LARGE SCALE GENOMIC DNA]</scope>
    <source>
        <strain evidence="6 7">CECT 7799</strain>
    </source>
</reference>
<dbReference type="Pfam" id="PF03938">
    <property type="entry name" value="OmpH"/>
    <property type="match status" value="1"/>
</dbReference>
<dbReference type="SMART" id="SM00935">
    <property type="entry name" value="OmpH"/>
    <property type="match status" value="1"/>
</dbReference>
<dbReference type="PANTHER" id="PTHR35089:SF1">
    <property type="entry name" value="CHAPERONE PROTEIN SKP"/>
    <property type="match status" value="1"/>
</dbReference>
<dbReference type="GO" id="GO:0051082">
    <property type="term" value="F:unfolded protein binding"/>
    <property type="evidence" value="ECO:0007669"/>
    <property type="project" value="InterPro"/>
</dbReference>
<organism evidence="6 7">
    <name type="scientific">Jannaschia seosinensis</name>
    <dbReference type="NCBI Taxonomy" id="313367"/>
    <lineage>
        <taxon>Bacteria</taxon>
        <taxon>Pseudomonadati</taxon>
        <taxon>Pseudomonadota</taxon>
        <taxon>Alphaproteobacteria</taxon>
        <taxon>Rhodobacterales</taxon>
        <taxon>Roseobacteraceae</taxon>
        <taxon>Jannaschia</taxon>
    </lineage>
</organism>
<dbReference type="InterPro" id="IPR005632">
    <property type="entry name" value="Chaperone_Skp"/>
</dbReference>
<evidence type="ECO:0000313" key="7">
    <source>
        <dbReference type="Proteomes" id="UP000049455"/>
    </source>
</evidence>
<protein>
    <submittedName>
        <fullName evidence="6">Outer membrane protein</fullName>
    </submittedName>
</protein>
<keyword evidence="7" id="KW-1185">Reference proteome</keyword>
<keyword evidence="3" id="KW-0175">Coiled coil</keyword>
<dbReference type="SUPFAM" id="SSF111384">
    <property type="entry name" value="OmpH-like"/>
    <property type="match status" value="1"/>
</dbReference>
<evidence type="ECO:0000256" key="2">
    <source>
        <dbReference type="ARBA" id="ARBA00022729"/>
    </source>
</evidence>
<dbReference type="AlphaFoldDB" id="A0A0M7BF62"/>
<proteinExistence type="inferred from homology"/>
<comment type="similarity">
    <text evidence="1">Belongs to the Skp family.</text>
</comment>
<gene>
    <name evidence="6" type="ORF">JSE7799_03773</name>
</gene>
<evidence type="ECO:0000313" key="6">
    <source>
        <dbReference type="EMBL" id="CUH41031.1"/>
    </source>
</evidence>
<dbReference type="GO" id="GO:0050821">
    <property type="term" value="P:protein stabilization"/>
    <property type="evidence" value="ECO:0007669"/>
    <property type="project" value="TreeGrafter"/>
</dbReference>
<feature type="signal peptide" evidence="5">
    <location>
        <begin position="1"/>
        <end position="24"/>
    </location>
</feature>